<name>A0ABQ8TQS6_PERAM</name>
<protein>
    <recommendedName>
        <fullName evidence="3">C2H2-type domain-containing protein</fullName>
    </recommendedName>
</protein>
<proteinExistence type="predicted"/>
<gene>
    <name evidence="4" type="ORF">ANN_09743</name>
</gene>
<evidence type="ECO:0000313" key="4">
    <source>
        <dbReference type="EMBL" id="KAJ4447735.1"/>
    </source>
</evidence>
<keyword evidence="1" id="KW-0479">Metal-binding</keyword>
<evidence type="ECO:0000256" key="2">
    <source>
        <dbReference type="SAM" id="MobiDB-lite"/>
    </source>
</evidence>
<feature type="region of interest" description="Disordered" evidence="2">
    <location>
        <begin position="233"/>
        <end position="269"/>
    </location>
</feature>
<dbReference type="EMBL" id="JAJSOF020000005">
    <property type="protein sequence ID" value="KAJ4447735.1"/>
    <property type="molecule type" value="Genomic_DNA"/>
</dbReference>
<evidence type="ECO:0000313" key="5">
    <source>
        <dbReference type="Proteomes" id="UP001148838"/>
    </source>
</evidence>
<dbReference type="PANTHER" id="PTHR47222">
    <property type="entry name" value="ZINC FINGER PROTEIN 532-RELATED"/>
    <property type="match status" value="1"/>
</dbReference>
<dbReference type="InterPro" id="IPR013087">
    <property type="entry name" value="Znf_C2H2_type"/>
</dbReference>
<evidence type="ECO:0000259" key="3">
    <source>
        <dbReference type="PROSITE" id="PS50157"/>
    </source>
</evidence>
<dbReference type="Proteomes" id="UP001148838">
    <property type="component" value="Unassembled WGS sequence"/>
</dbReference>
<feature type="region of interest" description="Disordered" evidence="2">
    <location>
        <begin position="130"/>
        <end position="166"/>
    </location>
</feature>
<reference evidence="4 5" key="1">
    <citation type="journal article" date="2022" name="Allergy">
        <title>Genome assembly and annotation of Periplaneta americana reveal a comprehensive cockroach allergen profile.</title>
        <authorList>
            <person name="Wang L."/>
            <person name="Xiong Q."/>
            <person name="Saelim N."/>
            <person name="Wang L."/>
            <person name="Nong W."/>
            <person name="Wan A.T."/>
            <person name="Shi M."/>
            <person name="Liu X."/>
            <person name="Cao Q."/>
            <person name="Hui J.H.L."/>
            <person name="Sookrung N."/>
            <person name="Leung T.F."/>
            <person name="Tungtrongchitr A."/>
            <person name="Tsui S.K.W."/>
        </authorList>
    </citation>
    <scope>NUCLEOTIDE SEQUENCE [LARGE SCALE GENOMIC DNA]</scope>
    <source>
        <strain evidence="4">PWHHKU_190912</strain>
    </source>
</reference>
<feature type="compositionally biased region" description="Polar residues" evidence="2">
    <location>
        <begin position="233"/>
        <end position="252"/>
    </location>
</feature>
<keyword evidence="5" id="KW-1185">Reference proteome</keyword>
<keyword evidence="1" id="KW-0862">Zinc</keyword>
<dbReference type="PROSITE" id="PS50157">
    <property type="entry name" value="ZINC_FINGER_C2H2_2"/>
    <property type="match status" value="1"/>
</dbReference>
<organism evidence="4 5">
    <name type="scientific">Periplaneta americana</name>
    <name type="common">American cockroach</name>
    <name type="synonym">Blatta americana</name>
    <dbReference type="NCBI Taxonomy" id="6978"/>
    <lineage>
        <taxon>Eukaryota</taxon>
        <taxon>Metazoa</taxon>
        <taxon>Ecdysozoa</taxon>
        <taxon>Arthropoda</taxon>
        <taxon>Hexapoda</taxon>
        <taxon>Insecta</taxon>
        <taxon>Pterygota</taxon>
        <taxon>Neoptera</taxon>
        <taxon>Polyneoptera</taxon>
        <taxon>Dictyoptera</taxon>
        <taxon>Blattodea</taxon>
        <taxon>Blattoidea</taxon>
        <taxon>Blattidae</taxon>
        <taxon>Blattinae</taxon>
        <taxon>Periplaneta</taxon>
    </lineage>
</organism>
<dbReference type="InterPro" id="IPR057356">
    <property type="entry name" value="Znf-C2H2_ZNF592"/>
</dbReference>
<comment type="caution">
    <text evidence="4">The sequence shown here is derived from an EMBL/GenBank/DDBJ whole genome shotgun (WGS) entry which is preliminary data.</text>
</comment>
<feature type="region of interest" description="Disordered" evidence="2">
    <location>
        <begin position="298"/>
        <end position="325"/>
    </location>
</feature>
<dbReference type="InterPro" id="IPR045914">
    <property type="entry name" value="Zn532-like"/>
</dbReference>
<dbReference type="SUPFAM" id="SSF57667">
    <property type="entry name" value="beta-beta-alpha zinc fingers"/>
    <property type="match status" value="1"/>
</dbReference>
<feature type="compositionally biased region" description="Basic and acidic residues" evidence="2">
    <location>
        <begin position="156"/>
        <end position="166"/>
    </location>
</feature>
<dbReference type="PANTHER" id="PTHR47222:SF5">
    <property type="entry name" value="LOW QUALITY PROTEIN: ZINC FINGER PROTEIN 532-LIKE"/>
    <property type="match status" value="1"/>
</dbReference>
<feature type="domain" description="C2H2-type" evidence="3">
    <location>
        <begin position="75"/>
        <end position="93"/>
    </location>
</feature>
<feature type="compositionally biased region" description="Polar residues" evidence="2">
    <location>
        <begin position="133"/>
        <end position="155"/>
    </location>
</feature>
<keyword evidence="1" id="KW-0863">Zinc-finger</keyword>
<dbReference type="InterPro" id="IPR036236">
    <property type="entry name" value="Znf_C2H2_sf"/>
</dbReference>
<sequence>MDRDFELRILWTDETTFKSNGQQLENQVEAIPTSEANDALLAAQKSVKEQLLSPAIPPYIPPVVPNKDYSTEQYFTCKDCGDRFILESSLVRHLERRSVTILYGCRTCLQTVLFYNRCELLAHLRGHSEEANSAKTSESLNTAQGKATLASSISSNDHDYSAKNNDHDYSARNSVCSVDEDLEPDALSLSPLQKSKIALGPFVPIPMDAHGRIIRQKSNETRKSDVTVNQVTEGVNESSSAGQVKSVDNNHLQGRKEDTRQTQMSLNTGGQVSPFVVSTVAAVSKDRTIILKSKDNNQTKTASINPPVDLPEVPDESPIDMLGKF</sequence>
<evidence type="ECO:0000256" key="1">
    <source>
        <dbReference type="PROSITE-ProRule" id="PRU00042"/>
    </source>
</evidence>
<dbReference type="Pfam" id="PF25412">
    <property type="entry name" value="zf-C2H2_ZNF592"/>
    <property type="match status" value="1"/>
</dbReference>
<dbReference type="Gene3D" id="3.30.160.60">
    <property type="entry name" value="Classic Zinc Finger"/>
    <property type="match status" value="1"/>
</dbReference>
<accession>A0ABQ8TQS6</accession>